<dbReference type="PANTHER" id="PTHR35186:SF4">
    <property type="entry name" value="PRION-INHIBITION AND PROPAGATION HELO DOMAIN-CONTAINING PROTEIN"/>
    <property type="match status" value="1"/>
</dbReference>
<reference evidence="2" key="1">
    <citation type="submission" date="2022-12" db="EMBL/GenBank/DDBJ databases">
        <authorList>
            <person name="Petersen C."/>
        </authorList>
    </citation>
    <scope>NUCLEOTIDE SEQUENCE</scope>
    <source>
        <strain evidence="2">IBT 29677</strain>
    </source>
</reference>
<dbReference type="InterPro" id="IPR056002">
    <property type="entry name" value="DUF7580"/>
</dbReference>
<sequence>MSGLEVAGIVLGAIPLLISAIEKYKTTSRILKIIPLKTSLMNGLISCLKEQQFFNHSDLVSILKATSIDKSDIEGLGLDDLLVELSDEIKEYLGEGVTPYMTAQPPCENKLTEISKSLTGLTSNNKAYPPDHGVYEFARKIRFSLKKDEIDRHVKELNGNTSNLRRIRQYSESHAQITFPSSSRTISKITSYLDLVAEHAYHLHSVIDFGYAEPCHSYHEAQFFLQHRADSIKRPKATESLPLAFTVGFGPTIEGSCYKTEVKVLEEDLACCVDKDDHCPISTNKAKRPECCAPPGKKKDEKSRLSFKTASICQDSQSPLISIRSLCQQFSGLNFGDFFLSKKSLLFHASTSATGISSGSSLDFTHLVPLERALKPRNMSLNQRMTLGLNVVSSVMQLNSTHWLDLPLNIRMIHLILNGPMTPATSIQPLIKHKFTCDTGKKSGSNVRSTMLELGIILLELWQEQTSFTSFIADSQISASNTVGFWYDAACQWADESIDHIMPFYHDVVKRCVECNFATSPGGSAEFDWNDLTFRRSVCEHVFQPLWEECRLI</sequence>
<name>A0A9W9VZ59_9EURO</name>
<dbReference type="OrthoDB" id="3565018at2759"/>
<organism evidence="2 3">
    <name type="scientific">Penicillium cosmopolitanum</name>
    <dbReference type="NCBI Taxonomy" id="1131564"/>
    <lineage>
        <taxon>Eukaryota</taxon>
        <taxon>Fungi</taxon>
        <taxon>Dikarya</taxon>
        <taxon>Ascomycota</taxon>
        <taxon>Pezizomycotina</taxon>
        <taxon>Eurotiomycetes</taxon>
        <taxon>Eurotiomycetidae</taxon>
        <taxon>Eurotiales</taxon>
        <taxon>Aspergillaceae</taxon>
        <taxon>Penicillium</taxon>
    </lineage>
</organism>
<dbReference type="EMBL" id="JAPZBU010000008">
    <property type="protein sequence ID" value="KAJ5392112.1"/>
    <property type="molecule type" value="Genomic_DNA"/>
</dbReference>
<evidence type="ECO:0000313" key="3">
    <source>
        <dbReference type="Proteomes" id="UP001147747"/>
    </source>
</evidence>
<gene>
    <name evidence="2" type="ORF">N7509_007602</name>
</gene>
<dbReference type="PANTHER" id="PTHR35186">
    <property type="entry name" value="ANK_REP_REGION DOMAIN-CONTAINING PROTEIN"/>
    <property type="match status" value="1"/>
</dbReference>
<dbReference type="GeneID" id="81371219"/>
<dbReference type="RefSeq" id="XP_056487790.1">
    <property type="nucleotide sequence ID" value="XM_056632239.1"/>
</dbReference>
<accession>A0A9W9VZ59</accession>
<dbReference type="Pfam" id="PF24476">
    <property type="entry name" value="DUF7580"/>
    <property type="match status" value="1"/>
</dbReference>
<dbReference type="Proteomes" id="UP001147747">
    <property type="component" value="Unassembled WGS sequence"/>
</dbReference>
<feature type="domain" description="DUF7580" evidence="1">
    <location>
        <begin position="337"/>
        <end position="549"/>
    </location>
</feature>
<proteinExistence type="predicted"/>
<dbReference type="AlphaFoldDB" id="A0A9W9VZ59"/>
<reference evidence="2" key="2">
    <citation type="journal article" date="2023" name="IMA Fungus">
        <title>Comparative genomic study of the Penicillium genus elucidates a diverse pangenome and 15 lateral gene transfer events.</title>
        <authorList>
            <person name="Petersen C."/>
            <person name="Sorensen T."/>
            <person name="Nielsen M.R."/>
            <person name="Sondergaard T.E."/>
            <person name="Sorensen J.L."/>
            <person name="Fitzpatrick D.A."/>
            <person name="Frisvad J.C."/>
            <person name="Nielsen K.L."/>
        </authorList>
    </citation>
    <scope>NUCLEOTIDE SEQUENCE</scope>
    <source>
        <strain evidence="2">IBT 29677</strain>
    </source>
</reference>
<evidence type="ECO:0000259" key="1">
    <source>
        <dbReference type="Pfam" id="PF24476"/>
    </source>
</evidence>
<protein>
    <recommendedName>
        <fullName evidence="1">DUF7580 domain-containing protein</fullName>
    </recommendedName>
</protein>
<comment type="caution">
    <text evidence="2">The sequence shown here is derived from an EMBL/GenBank/DDBJ whole genome shotgun (WGS) entry which is preliminary data.</text>
</comment>
<evidence type="ECO:0000313" key="2">
    <source>
        <dbReference type="EMBL" id="KAJ5392112.1"/>
    </source>
</evidence>
<keyword evidence="3" id="KW-1185">Reference proteome</keyword>